<keyword evidence="2" id="KW-0560">Oxidoreductase</keyword>
<dbReference type="InterPro" id="IPR002347">
    <property type="entry name" value="SDR_fam"/>
</dbReference>
<dbReference type="InterPro" id="IPR036291">
    <property type="entry name" value="NAD(P)-bd_dom_sf"/>
</dbReference>
<dbReference type="FunFam" id="3.40.50.720:FF:000084">
    <property type="entry name" value="Short-chain dehydrogenase reductase"/>
    <property type="match status" value="1"/>
</dbReference>
<dbReference type="Gene3D" id="3.40.50.720">
    <property type="entry name" value="NAD(P)-binding Rossmann-like Domain"/>
    <property type="match status" value="1"/>
</dbReference>
<organism evidence="3 4">
    <name type="scientific">Mycolicibacterium sediminis</name>
    <dbReference type="NCBI Taxonomy" id="1286180"/>
    <lineage>
        <taxon>Bacteria</taxon>
        <taxon>Bacillati</taxon>
        <taxon>Actinomycetota</taxon>
        <taxon>Actinomycetes</taxon>
        <taxon>Mycobacteriales</taxon>
        <taxon>Mycobacteriaceae</taxon>
        <taxon>Mycolicibacterium</taxon>
    </lineage>
</organism>
<dbReference type="PRINTS" id="PR00080">
    <property type="entry name" value="SDRFAMILY"/>
</dbReference>
<dbReference type="GO" id="GO:0016616">
    <property type="term" value="F:oxidoreductase activity, acting on the CH-OH group of donors, NAD or NADP as acceptor"/>
    <property type="evidence" value="ECO:0007669"/>
    <property type="project" value="TreeGrafter"/>
</dbReference>
<dbReference type="Proteomes" id="UP000467193">
    <property type="component" value="Chromosome"/>
</dbReference>
<dbReference type="KEGG" id="msei:MSEDJ_15700"/>
<dbReference type="RefSeq" id="WP_163796354.1">
    <property type="nucleotide sequence ID" value="NZ_AP022588.1"/>
</dbReference>
<name>A0A7I7QMG7_9MYCO</name>
<evidence type="ECO:0000313" key="4">
    <source>
        <dbReference type="Proteomes" id="UP000467193"/>
    </source>
</evidence>
<dbReference type="AlphaFoldDB" id="A0A7I7QMG7"/>
<dbReference type="PANTHER" id="PTHR42760:SF115">
    <property type="entry name" value="3-OXOACYL-[ACYL-CARRIER-PROTEIN] REDUCTASE FABG"/>
    <property type="match status" value="1"/>
</dbReference>
<dbReference type="CDD" id="cd05233">
    <property type="entry name" value="SDR_c"/>
    <property type="match status" value="1"/>
</dbReference>
<gene>
    <name evidence="3" type="ORF">MSEDJ_15700</name>
</gene>
<keyword evidence="4" id="KW-1185">Reference proteome</keyword>
<sequence length="250" mass="26579">MDLEGKVGIVTGGHKGLGAEVVNVIGEQGGRVVALSRSGRPAGEVRPEHVIDVRGDVTVEQTFLDAIKLCIDTYGGFDFIVNNAGILGESRLHETTNELWDALIATHLTGAFWGCKHAVNTFRERATPGAIVNIGSILSFTADGYLGAYTAMKTGVLGLTKAIAIDYAADNIRCNCLCPGDMETPMIAQYFNGTDDPAAAREEMENAYPGKRMAHPREVAEGAAFLLSERASFINGTSLVVDGALIAKTY</sequence>
<evidence type="ECO:0000313" key="3">
    <source>
        <dbReference type="EMBL" id="BBY27474.1"/>
    </source>
</evidence>
<accession>A0A7I7QMG7</accession>
<dbReference type="EMBL" id="AP022588">
    <property type="protein sequence ID" value="BBY27474.1"/>
    <property type="molecule type" value="Genomic_DNA"/>
</dbReference>
<evidence type="ECO:0000256" key="1">
    <source>
        <dbReference type="ARBA" id="ARBA00006484"/>
    </source>
</evidence>
<protein>
    <submittedName>
        <fullName evidence="3">Short-chain dehydrogenase</fullName>
    </submittedName>
</protein>
<reference evidence="3 4" key="1">
    <citation type="journal article" date="2019" name="Emerg. Microbes Infect.">
        <title>Comprehensive subspecies identification of 175 nontuberculous mycobacteria species based on 7547 genomic profiles.</title>
        <authorList>
            <person name="Matsumoto Y."/>
            <person name="Kinjo T."/>
            <person name="Motooka D."/>
            <person name="Nabeya D."/>
            <person name="Jung N."/>
            <person name="Uechi K."/>
            <person name="Horii T."/>
            <person name="Iida T."/>
            <person name="Fujita J."/>
            <person name="Nakamura S."/>
        </authorList>
    </citation>
    <scope>NUCLEOTIDE SEQUENCE [LARGE SCALE GENOMIC DNA]</scope>
    <source>
        <strain evidence="3 4">JCM 17899</strain>
    </source>
</reference>
<dbReference type="PRINTS" id="PR00081">
    <property type="entry name" value="GDHRDH"/>
</dbReference>
<dbReference type="SUPFAM" id="SSF51735">
    <property type="entry name" value="NAD(P)-binding Rossmann-fold domains"/>
    <property type="match status" value="1"/>
</dbReference>
<comment type="similarity">
    <text evidence="1">Belongs to the short-chain dehydrogenases/reductases (SDR) family.</text>
</comment>
<proteinExistence type="inferred from homology"/>
<dbReference type="PANTHER" id="PTHR42760">
    <property type="entry name" value="SHORT-CHAIN DEHYDROGENASES/REDUCTASES FAMILY MEMBER"/>
    <property type="match status" value="1"/>
</dbReference>
<dbReference type="Pfam" id="PF13561">
    <property type="entry name" value="adh_short_C2"/>
    <property type="match status" value="1"/>
</dbReference>
<evidence type="ECO:0000256" key="2">
    <source>
        <dbReference type="ARBA" id="ARBA00023002"/>
    </source>
</evidence>